<sequence length="561" mass="62804">MTCQRDGRHCEYFHHLEKRKPPTKCYIHALHSRIALLETRLAQSGHAIENGPISLLNSGLPVDELPHSQSVSKEASHLLRNPRFTGAYGHPSFSNDYTKSQNINEPPIPSDSLLVFQPETQAGLLEEFWTWQSNWPLLVHRLLFEKDLAENGANGYTTPAVLSAVLSLGAQYFDEDQSSSWKTSADSLAQHVKGLVLGQIERPSLSLALAAALVSLRDVTVGNLASASQYIGIACRHALFLGLHLESSGDSSDFSDVKEARTLMWLGTWMLEKYSFPAVTFRRVLIDNYRHITRILGQPSAIRECDIHPFSVPNIPSLEYRPAFINPLAMTSHCMSNMQYACDLLRMVSPVIDEIYELSGSLTLQVKEDKATKAHVAMSVFYNNLPSPLRLPATSTKPLPPHVYQLNLVARVEEASCRRVMEVRLSYATTPPIQPCDGSSTKPVIAEIIYLTYGQLQRLKAFQLQSSTTALREFLERDELGIGKLEGTIPVARGSQDSEQIVLLDERPLNTFNSRYWAEYTQYPPEGESIRLEALTAKDLYDALEEERLQLGKGPPERKSM</sequence>
<keyword evidence="5" id="KW-0804">Transcription</keyword>
<dbReference type="PANTHER" id="PTHR31313">
    <property type="entry name" value="TY1 ENHANCER ACTIVATOR"/>
    <property type="match status" value="1"/>
</dbReference>
<dbReference type="GO" id="GO:0006351">
    <property type="term" value="P:DNA-templated transcription"/>
    <property type="evidence" value="ECO:0007669"/>
    <property type="project" value="InterPro"/>
</dbReference>
<name>A0A3D8S4J1_9EURO</name>
<keyword evidence="6" id="KW-0539">Nucleus</keyword>
<dbReference type="AlphaFoldDB" id="A0A3D8S4J1"/>
<dbReference type="CDD" id="cd12148">
    <property type="entry name" value="fungal_TF_MHR"/>
    <property type="match status" value="1"/>
</dbReference>
<dbReference type="PANTHER" id="PTHR31313:SF81">
    <property type="entry name" value="TY1 ENHANCER ACTIVATOR"/>
    <property type="match status" value="1"/>
</dbReference>
<evidence type="ECO:0000256" key="3">
    <source>
        <dbReference type="ARBA" id="ARBA00023015"/>
    </source>
</evidence>
<feature type="domain" description="Xylanolytic transcriptional activator regulatory" evidence="7">
    <location>
        <begin position="125"/>
        <end position="275"/>
    </location>
</feature>
<dbReference type="Proteomes" id="UP000256690">
    <property type="component" value="Unassembled WGS sequence"/>
</dbReference>
<dbReference type="RefSeq" id="XP_026604241.1">
    <property type="nucleotide sequence ID" value="XM_026746761.1"/>
</dbReference>
<reference evidence="8 9" key="1">
    <citation type="journal article" date="2018" name="IMA Fungus">
        <title>IMA Genome-F 9: Draft genome sequence of Annulohypoxylon stygium, Aspergillus mulundensis, Berkeleyomyces basicola (syn. Thielaviopsis basicola), Ceratocystis smalleyi, two Cercospora beticola strains, Coleophoma cylindrospora, Fusarium fracticaudum, Phialophora cf. hyalina, and Morchella septimelata.</title>
        <authorList>
            <person name="Wingfield B.D."/>
            <person name="Bills G.F."/>
            <person name="Dong Y."/>
            <person name="Huang W."/>
            <person name="Nel W.J."/>
            <person name="Swalarsk-Parry B.S."/>
            <person name="Vaghefi N."/>
            <person name="Wilken P.M."/>
            <person name="An Z."/>
            <person name="de Beer Z.W."/>
            <person name="De Vos L."/>
            <person name="Chen L."/>
            <person name="Duong T.A."/>
            <person name="Gao Y."/>
            <person name="Hammerbacher A."/>
            <person name="Kikkert J.R."/>
            <person name="Li Y."/>
            <person name="Li H."/>
            <person name="Li K."/>
            <person name="Li Q."/>
            <person name="Liu X."/>
            <person name="Ma X."/>
            <person name="Naidoo K."/>
            <person name="Pethybridge S.J."/>
            <person name="Sun J."/>
            <person name="Steenkamp E.T."/>
            <person name="van der Nest M.A."/>
            <person name="van Wyk S."/>
            <person name="Wingfield M.J."/>
            <person name="Xiong C."/>
            <person name="Yue Q."/>
            <person name="Zhang X."/>
        </authorList>
    </citation>
    <scope>NUCLEOTIDE SEQUENCE [LARGE SCALE GENOMIC DNA]</scope>
    <source>
        <strain evidence="8 9">DSM 5745</strain>
    </source>
</reference>
<evidence type="ECO:0000313" key="8">
    <source>
        <dbReference type="EMBL" id="RDW81188.1"/>
    </source>
</evidence>
<dbReference type="OrthoDB" id="2154091at2759"/>
<evidence type="ECO:0000256" key="6">
    <source>
        <dbReference type="ARBA" id="ARBA00023242"/>
    </source>
</evidence>
<keyword evidence="4" id="KW-0238">DNA-binding</keyword>
<keyword evidence="9" id="KW-1185">Reference proteome</keyword>
<keyword evidence="2" id="KW-0862">Zinc</keyword>
<dbReference type="GeneID" id="38115115"/>
<evidence type="ECO:0000256" key="2">
    <source>
        <dbReference type="ARBA" id="ARBA00022833"/>
    </source>
</evidence>
<evidence type="ECO:0000256" key="5">
    <source>
        <dbReference type="ARBA" id="ARBA00023163"/>
    </source>
</evidence>
<keyword evidence="1" id="KW-0479">Metal-binding</keyword>
<keyword evidence="3" id="KW-0805">Transcription regulation</keyword>
<dbReference type="EMBL" id="PVWQ01000005">
    <property type="protein sequence ID" value="RDW81188.1"/>
    <property type="molecule type" value="Genomic_DNA"/>
</dbReference>
<evidence type="ECO:0000256" key="1">
    <source>
        <dbReference type="ARBA" id="ARBA00022723"/>
    </source>
</evidence>
<evidence type="ECO:0000313" key="9">
    <source>
        <dbReference type="Proteomes" id="UP000256690"/>
    </source>
</evidence>
<dbReference type="STRING" id="1810919.A0A3D8S4J1"/>
<organism evidence="8 9">
    <name type="scientific">Aspergillus mulundensis</name>
    <dbReference type="NCBI Taxonomy" id="1810919"/>
    <lineage>
        <taxon>Eukaryota</taxon>
        <taxon>Fungi</taxon>
        <taxon>Dikarya</taxon>
        <taxon>Ascomycota</taxon>
        <taxon>Pezizomycotina</taxon>
        <taxon>Eurotiomycetes</taxon>
        <taxon>Eurotiomycetidae</taxon>
        <taxon>Eurotiales</taxon>
        <taxon>Aspergillaceae</taxon>
        <taxon>Aspergillus</taxon>
        <taxon>Aspergillus subgen. Nidulantes</taxon>
    </lineage>
</organism>
<dbReference type="InterPro" id="IPR007219">
    <property type="entry name" value="XnlR_reg_dom"/>
</dbReference>
<accession>A0A3D8S4J1</accession>
<evidence type="ECO:0000259" key="7">
    <source>
        <dbReference type="Pfam" id="PF04082"/>
    </source>
</evidence>
<dbReference type="Pfam" id="PF04082">
    <property type="entry name" value="Fungal_trans"/>
    <property type="match status" value="1"/>
</dbReference>
<protein>
    <recommendedName>
        <fullName evidence="7">Xylanolytic transcriptional activator regulatory domain-containing protein</fullName>
    </recommendedName>
</protein>
<dbReference type="GO" id="GO:0003677">
    <property type="term" value="F:DNA binding"/>
    <property type="evidence" value="ECO:0007669"/>
    <property type="project" value="UniProtKB-KW"/>
</dbReference>
<gene>
    <name evidence="8" type="ORF">DSM5745_04745</name>
</gene>
<dbReference type="GO" id="GO:0008270">
    <property type="term" value="F:zinc ion binding"/>
    <property type="evidence" value="ECO:0007669"/>
    <property type="project" value="InterPro"/>
</dbReference>
<proteinExistence type="predicted"/>
<dbReference type="InterPro" id="IPR051615">
    <property type="entry name" value="Transcr_Regulatory_Elem"/>
</dbReference>
<comment type="caution">
    <text evidence="8">The sequence shown here is derived from an EMBL/GenBank/DDBJ whole genome shotgun (WGS) entry which is preliminary data.</text>
</comment>
<evidence type="ECO:0000256" key="4">
    <source>
        <dbReference type="ARBA" id="ARBA00023125"/>
    </source>
</evidence>